<organism evidence="1 2">
    <name type="scientific">Forsythia ovata</name>
    <dbReference type="NCBI Taxonomy" id="205694"/>
    <lineage>
        <taxon>Eukaryota</taxon>
        <taxon>Viridiplantae</taxon>
        <taxon>Streptophyta</taxon>
        <taxon>Embryophyta</taxon>
        <taxon>Tracheophyta</taxon>
        <taxon>Spermatophyta</taxon>
        <taxon>Magnoliopsida</taxon>
        <taxon>eudicotyledons</taxon>
        <taxon>Gunneridae</taxon>
        <taxon>Pentapetalae</taxon>
        <taxon>asterids</taxon>
        <taxon>lamiids</taxon>
        <taxon>Lamiales</taxon>
        <taxon>Oleaceae</taxon>
        <taxon>Forsythieae</taxon>
        <taxon>Forsythia</taxon>
    </lineage>
</organism>
<name>A0ABD1UD37_9LAMI</name>
<evidence type="ECO:0000313" key="2">
    <source>
        <dbReference type="Proteomes" id="UP001604277"/>
    </source>
</evidence>
<accession>A0ABD1UD37</accession>
<sequence>MALPPSPAPYLSEGRYVTTLAVVHSIMVDHLEELSLVEVSAHLKEQILVHKREKEKMAVENNAIYLTVTHFIADCNRLVPGSSEFVKRFHDFMTWMLIALGLEKKYWNAFVVRIKQDISLLHGGGNLISHCTQHGSTNVLIDRLLDEGDNQSRLLYCHSSAAKKESFFLMALPPTKPPDPPHSLPENNIIDGGNTSPTTSTTEIRHIAADLRQNKSVLHWES</sequence>
<dbReference type="Proteomes" id="UP001604277">
    <property type="component" value="Unassembled WGS sequence"/>
</dbReference>
<dbReference type="AlphaFoldDB" id="A0ABD1UD37"/>
<gene>
    <name evidence="1" type="ORF">Fot_26408</name>
</gene>
<comment type="caution">
    <text evidence="1">The sequence shown here is derived from an EMBL/GenBank/DDBJ whole genome shotgun (WGS) entry which is preliminary data.</text>
</comment>
<reference evidence="2" key="1">
    <citation type="submission" date="2024-07" db="EMBL/GenBank/DDBJ databases">
        <title>Two chromosome-level genome assemblies of Korean endemic species Abeliophyllum distichum and Forsythia ovata (Oleaceae).</title>
        <authorList>
            <person name="Jang H."/>
        </authorList>
    </citation>
    <scope>NUCLEOTIDE SEQUENCE [LARGE SCALE GENOMIC DNA]</scope>
</reference>
<keyword evidence="2" id="KW-1185">Reference proteome</keyword>
<proteinExistence type="predicted"/>
<dbReference type="EMBL" id="JBFOLJ010000007">
    <property type="protein sequence ID" value="KAL2522485.1"/>
    <property type="molecule type" value="Genomic_DNA"/>
</dbReference>
<evidence type="ECO:0000313" key="1">
    <source>
        <dbReference type="EMBL" id="KAL2522485.1"/>
    </source>
</evidence>
<protein>
    <submittedName>
        <fullName evidence="1">Uncharacterized protein</fullName>
    </submittedName>
</protein>